<dbReference type="PROSITE" id="PS01186">
    <property type="entry name" value="EGF_2"/>
    <property type="match status" value="7"/>
</dbReference>
<keyword evidence="4 11" id="KW-0245">EGF-like domain</keyword>
<dbReference type="InterPro" id="IPR013032">
    <property type="entry name" value="EGF-like_CS"/>
</dbReference>
<feature type="disulfide bond" evidence="11">
    <location>
        <begin position="791"/>
        <end position="808"/>
    </location>
</feature>
<dbReference type="InterPro" id="IPR000742">
    <property type="entry name" value="EGF"/>
</dbReference>
<feature type="disulfide bond" evidence="11">
    <location>
        <begin position="1244"/>
        <end position="1254"/>
    </location>
</feature>
<name>A0A674ACH6_SALTR</name>
<dbReference type="GO" id="GO:0005509">
    <property type="term" value="F:calcium ion binding"/>
    <property type="evidence" value="ECO:0007669"/>
    <property type="project" value="InterPro"/>
</dbReference>
<dbReference type="Pfam" id="PF00008">
    <property type="entry name" value="EGF"/>
    <property type="match status" value="4"/>
</dbReference>
<dbReference type="PROSITE" id="PS01225">
    <property type="entry name" value="CTCK_2"/>
    <property type="match status" value="1"/>
</dbReference>
<evidence type="ECO:0000313" key="15">
    <source>
        <dbReference type="Ensembl" id="ENSSTUP00000055956.1"/>
    </source>
</evidence>
<keyword evidence="10" id="KW-0325">Glycoprotein</keyword>
<keyword evidence="5" id="KW-0433">Leucine-rich repeat</keyword>
<dbReference type="PROSITE" id="PS50026">
    <property type="entry name" value="EGF_3"/>
    <property type="match status" value="8"/>
</dbReference>
<evidence type="ECO:0000256" key="1">
    <source>
        <dbReference type="ARBA" id="ARBA00004613"/>
    </source>
</evidence>
<gene>
    <name evidence="15" type="primary">SLIT1</name>
    <name evidence="15" type="synonym">LOC115177901</name>
</gene>
<dbReference type="PROSITE" id="PS01187">
    <property type="entry name" value="EGF_CA"/>
    <property type="match status" value="2"/>
</dbReference>
<dbReference type="Ensembl" id="ENSSTUT00000058533.1">
    <property type="protein sequence ID" value="ENSSTUP00000055956.1"/>
    <property type="gene ID" value="ENSSTUG00000023377.1"/>
</dbReference>
<evidence type="ECO:0000256" key="6">
    <source>
        <dbReference type="ARBA" id="ARBA00022729"/>
    </source>
</evidence>
<reference evidence="15" key="1">
    <citation type="submission" date="2025-08" db="UniProtKB">
        <authorList>
            <consortium name="Ensembl"/>
        </authorList>
    </citation>
    <scope>IDENTIFICATION</scope>
</reference>
<dbReference type="FunFam" id="3.80.10.10:FF:000039">
    <property type="entry name" value="slit homolog 2 protein isoform X2"/>
    <property type="match status" value="1"/>
</dbReference>
<dbReference type="PANTHER" id="PTHR45836">
    <property type="entry name" value="SLIT HOMOLOG"/>
    <property type="match status" value="1"/>
</dbReference>
<dbReference type="PRINTS" id="PR00010">
    <property type="entry name" value="EGFBLOOD"/>
</dbReference>
<keyword evidence="3" id="KW-0964">Secreted</keyword>
<dbReference type="GO" id="GO:0048495">
    <property type="term" value="F:Roundabout binding"/>
    <property type="evidence" value="ECO:0007669"/>
    <property type="project" value="TreeGrafter"/>
</dbReference>
<feature type="domain" description="CTCK" evidence="12">
    <location>
        <begin position="1282"/>
        <end position="1359"/>
    </location>
</feature>
<evidence type="ECO:0000256" key="4">
    <source>
        <dbReference type="ARBA" id="ARBA00022536"/>
    </source>
</evidence>
<evidence type="ECO:0000256" key="2">
    <source>
        <dbReference type="ARBA" id="ARBA00022473"/>
    </source>
</evidence>
<dbReference type="PROSITE" id="PS00022">
    <property type="entry name" value="EGF_1"/>
    <property type="match status" value="7"/>
</dbReference>
<evidence type="ECO:0000256" key="10">
    <source>
        <dbReference type="ARBA" id="ARBA00023180"/>
    </source>
</evidence>
<feature type="disulfide bond" evidence="11">
    <location>
        <begin position="1216"/>
        <end position="1225"/>
    </location>
</feature>
<dbReference type="FunFam" id="3.80.10.10:FF:000002">
    <property type="entry name" value="Slit guidance ligand 2"/>
    <property type="match status" value="2"/>
</dbReference>
<keyword evidence="6" id="KW-0732">Signal</keyword>
<dbReference type="FunFam" id="2.10.25.10:FF:000053">
    <property type="entry name" value="Slit guidance ligand 2"/>
    <property type="match status" value="1"/>
</dbReference>
<dbReference type="SMART" id="SM00041">
    <property type="entry name" value="CT"/>
    <property type="match status" value="1"/>
</dbReference>
<feature type="disulfide bond" evidence="11">
    <location>
        <begin position="848"/>
        <end position="857"/>
    </location>
</feature>
<dbReference type="Gene3D" id="2.10.25.10">
    <property type="entry name" value="Laminin"/>
    <property type="match status" value="7"/>
</dbReference>
<dbReference type="FunFam" id="2.10.25.10:FF:000100">
    <property type="entry name" value="neurogenic locus notch homolog protein 3"/>
    <property type="match status" value="1"/>
</dbReference>
<evidence type="ECO:0000256" key="5">
    <source>
        <dbReference type="ARBA" id="ARBA00022614"/>
    </source>
</evidence>
<feature type="disulfide bond" evidence="11">
    <location>
        <begin position="770"/>
        <end position="779"/>
    </location>
</feature>
<dbReference type="CDD" id="cd00110">
    <property type="entry name" value="LamG"/>
    <property type="match status" value="1"/>
</dbReference>
<dbReference type="Pfam" id="PF13855">
    <property type="entry name" value="LRR_8"/>
    <property type="match status" value="4"/>
</dbReference>
<dbReference type="PANTHER" id="PTHR45836:SF3">
    <property type="entry name" value="SLIT HOMOLOG 1 PROTEIN"/>
    <property type="match status" value="1"/>
</dbReference>
<evidence type="ECO:0000259" key="13">
    <source>
        <dbReference type="PROSITE" id="PS50025"/>
    </source>
</evidence>
<dbReference type="PROSITE" id="PS01185">
    <property type="entry name" value="CTCK_1"/>
    <property type="match status" value="1"/>
</dbReference>
<keyword evidence="16" id="KW-1185">Reference proteome</keyword>
<feature type="domain" description="EGF-like" evidence="14">
    <location>
        <begin position="822"/>
        <end position="858"/>
    </location>
</feature>
<dbReference type="SMART" id="SM00181">
    <property type="entry name" value="EGF"/>
    <property type="match status" value="9"/>
</dbReference>
<dbReference type="InterPro" id="IPR018097">
    <property type="entry name" value="EGF_Ca-bd_CS"/>
</dbReference>
<feature type="domain" description="EGF-like" evidence="14">
    <location>
        <begin position="1190"/>
        <end position="1226"/>
    </location>
</feature>
<dbReference type="SMART" id="SM00013">
    <property type="entry name" value="LRRNT"/>
    <property type="match status" value="3"/>
</dbReference>
<keyword evidence="2" id="KW-0217">Developmental protein</keyword>
<evidence type="ECO:0000256" key="8">
    <source>
        <dbReference type="ARBA" id="ARBA00022782"/>
    </source>
</evidence>
<dbReference type="PROSITE" id="PS51450">
    <property type="entry name" value="LRR"/>
    <property type="match status" value="3"/>
</dbReference>
<proteinExistence type="predicted"/>
<feature type="disulfide bond" evidence="11">
    <location>
        <begin position="967"/>
        <end position="976"/>
    </location>
</feature>
<dbReference type="Pfam" id="PF12661">
    <property type="entry name" value="hEGF"/>
    <property type="match status" value="2"/>
</dbReference>
<feature type="disulfide bond" evidence="11">
    <location>
        <begin position="926"/>
        <end position="935"/>
    </location>
</feature>
<dbReference type="SMART" id="SM00369">
    <property type="entry name" value="LRR_TYP"/>
    <property type="match status" value="13"/>
</dbReference>
<comment type="caution">
    <text evidence="11">Lacks conserved residue(s) required for the propagation of feature annotation.</text>
</comment>
<feature type="disulfide bond" evidence="11">
    <location>
        <begin position="888"/>
        <end position="897"/>
    </location>
</feature>
<dbReference type="InterPro" id="IPR000152">
    <property type="entry name" value="EGF-type_Asp/Asn_hydroxyl_site"/>
</dbReference>
<dbReference type="InterPro" id="IPR032675">
    <property type="entry name" value="LRR_dom_sf"/>
</dbReference>
<evidence type="ECO:0000259" key="14">
    <source>
        <dbReference type="PROSITE" id="PS50026"/>
    </source>
</evidence>
<dbReference type="GO" id="GO:0007411">
    <property type="term" value="P:axon guidance"/>
    <property type="evidence" value="ECO:0007669"/>
    <property type="project" value="TreeGrafter"/>
</dbReference>
<organism evidence="15 16">
    <name type="scientific">Salmo trutta</name>
    <name type="common">Brown trout</name>
    <dbReference type="NCBI Taxonomy" id="8032"/>
    <lineage>
        <taxon>Eukaryota</taxon>
        <taxon>Metazoa</taxon>
        <taxon>Chordata</taxon>
        <taxon>Craniata</taxon>
        <taxon>Vertebrata</taxon>
        <taxon>Euteleostomi</taxon>
        <taxon>Actinopterygii</taxon>
        <taxon>Neopterygii</taxon>
        <taxon>Teleostei</taxon>
        <taxon>Protacanthopterygii</taxon>
        <taxon>Salmoniformes</taxon>
        <taxon>Salmonidae</taxon>
        <taxon>Salmoninae</taxon>
        <taxon>Salmo</taxon>
    </lineage>
</organism>
<dbReference type="PROSITE" id="PS50025">
    <property type="entry name" value="LAM_G_DOMAIN"/>
    <property type="match status" value="1"/>
</dbReference>
<protein>
    <submittedName>
        <fullName evidence="15">Slit homolog 1b (Drosophila)</fullName>
    </submittedName>
</protein>
<feature type="domain" description="EGF-like" evidence="14">
    <location>
        <begin position="745"/>
        <end position="780"/>
    </location>
</feature>
<feature type="domain" description="EGF-like" evidence="14">
    <location>
        <begin position="860"/>
        <end position="898"/>
    </location>
</feature>
<dbReference type="InterPro" id="IPR003591">
    <property type="entry name" value="Leu-rich_rpt_typical-subtyp"/>
</dbReference>
<dbReference type="GO" id="GO:0008201">
    <property type="term" value="F:heparin binding"/>
    <property type="evidence" value="ECO:0007669"/>
    <property type="project" value="TreeGrafter"/>
</dbReference>
<evidence type="ECO:0000256" key="3">
    <source>
        <dbReference type="ARBA" id="ARBA00022525"/>
    </source>
</evidence>
<dbReference type="FunFam" id="2.10.25.10:FF:000080">
    <property type="entry name" value="Neurogenic locus notch 1"/>
    <property type="match status" value="1"/>
</dbReference>
<feature type="disulfide bond" evidence="11">
    <location>
        <begin position="1266"/>
        <end position="1275"/>
    </location>
</feature>
<dbReference type="GO" id="GO:0005615">
    <property type="term" value="C:extracellular space"/>
    <property type="evidence" value="ECO:0007669"/>
    <property type="project" value="TreeGrafter"/>
</dbReference>
<dbReference type="SMART" id="SM00082">
    <property type="entry name" value="LRRCT"/>
    <property type="match status" value="3"/>
</dbReference>
<reference evidence="15" key="2">
    <citation type="submission" date="2025-09" db="UniProtKB">
        <authorList>
            <consortium name="Ensembl"/>
        </authorList>
    </citation>
    <scope>IDENTIFICATION</scope>
</reference>
<feature type="disulfide bond" evidence="11">
    <location>
        <begin position="1194"/>
        <end position="1204"/>
    </location>
</feature>
<feature type="domain" description="Laminin G" evidence="13">
    <location>
        <begin position="980"/>
        <end position="1150"/>
    </location>
</feature>
<dbReference type="SMART" id="SM00179">
    <property type="entry name" value="EGF_CA"/>
    <property type="match status" value="6"/>
</dbReference>
<dbReference type="Gene3D" id="3.80.10.10">
    <property type="entry name" value="Ribonuclease Inhibitor"/>
    <property type="match status" value="4"/>
</dbReference>
<dbReference type="InterPro" id="IPR001791">
    <property type="entry name" value="Laminin_G"/>
</dbReference>
<evidence type="ECO:0000256" key="7">
    <source>
        <dbReference type="ARBA" id="ARBA00022737"/>
    </source>
</evidence>
<feature type="domain" description="EGF-like" evidence="14">
    <location>
        <begin position="1240"/>
        <end position="1276"/>
    </location>
</feature>
<dbReference type="SMART" id="SM00282">
    <property type="entry name" value="LamG"/>
    <property type="match status" value="1"/>
</dbReference>
<keyword evidence="8" id="KW-0221">Differentiation</keyword>
<evidence type="ECO:0000256" key="9">
    <source>
        <dbReference type="ARBA" id="ARBA00023157"/>
    </source>
</evidence>
<dbReference type="SUPFAM" id="SSF49899">
    <property type="entry name" value="Concanavalin A-like lectins/glucanases"/>
    <property type="match status" value="1"/>
</dbReference>
<dbReference type="GeneTree" id="ENSGT00940000157322"/>
<dbReference type="PROSITE" id="PS00010">
    <property type="entry name" value="ASX_HYDROXYL"/>
    <property type="match status" value="2"/>
</dbReference>
<dbReference type="Pfam" id="PF01463">
    <property type="entry name" value="LRRCT"/>
    <property type="match status" value="4"/>
</dbReference>
<feature type="disulfide bond" evidence="11">
    <location>
        <begin position="810"/>
        <end position="819"/>
    </location>
</feature>
<evidence type="ECO:0000259" key="12">
    <source>
        <dbReference type="PROSITE" id="PS01225"/>
    </source>
</evidence>
<dbReference type="FunFam" id="2.10.25.10:FF:000045">
    <property type="entry name" value="Slit guidance ligand 2"/>
    <property type="match status" value="1"/>
</dbReference>
<feature type="domain" description="EGF-like" evidence="14">
    <location>
        <begin position="782"/>
        <end position="820"/>
    </location>
</feature>
<dbReference type="InterPro" id="IPR013320">
    <property type="entry name" value="ConA-like_dom_sf"/>
</dbReference>
<dbReference type="InterPro" id="IPR006207">
    <property type="entry name" value="Cys_knot_C"/>
</dbReference>
<dbReference type="InterPro" id="IPR000483">
    <property type="entry name" value="Cys-rich_flank_reg_C"/>
</dbReference>
<dbReference type="Pfam" id="PF02210">
    <property type="entry name" value="Laminin_G_2"/>
    <property type="match status" value="1"/>
</dbReference>
<dbReference type="InterPro" id="IPR051355">
    <property type="entry name" value="Notch/Slit_guidance"/>
</dbReference>
<evidence type="ECO:0000256" key="11">
    <source>
        <dbReference type="PROSITE-ProRule" id="PRU00076"/>
    </source>
</evidence>
<dbReference type="InterPro" id="IPR001611">
    <property type="entry name" value="Leu-rich_rpt"/>
</dbReference>
<feature type="domain" description="EGF-like" evidence="14">
    <location>
        <begin position="941"/>
        <end position="977"/>
    </location>
</feature>
<keyword evidence="7" id="KW-0677">Repeat</keyword>
<dbReference type="Proteomes" id="UP000472277">
    <property type="component" value="Chromosome 38"/>
</dbReference>
<dbReference type="SUPFAM" id="SSF57196">
    <property type="entry name" value="EGF/Laminin"/>
    <property type="match status" value="6"/>
</dbReference>
<dbReference type="GO" id="GO:0050919">
    <property type="term" value="P:negative chemotaxis"/>
    <property type="evidence" value="ECO:0007669"/>
    <property type="project" value="TreeGrafter"/>
</dbReference>
<feature type="domain" description="EGF-like" evidence="14">
    <location>
        <begin position="900"/>
        <end position="936"/>
    </location>
</feature>
<accession>A0A674ACH6</accession>
<dbReference type="Gene3D" id="2.60.120.200">
    <property type="match status" value="1"/>
</dbReference>
<dbReference type="FunFam" id="2.10.25.10:FF:000063">
    <property type="entry name" value="Slit guidance ligand 2"/>
    <property type="match status" value="1"/>
</dbReference>
<dbReference type="InterPro" id="IPR001881">
    <property type="entry name" value="EGF-like_Ca-bd_dom"/>
</dbReference>
<sequence>LHTDQHCLYTLFKFIFFSLSLTPLPSFLLRDLSENAIQAIPRRAFRGATDIRNLQLDKNHITCIEEGAFRALRTLEVLTLNNNNISSIPVSSFNHMPKLRTFRLHSNSLRCDCHLSWLSPWLRQRPTLGLYTQCSSPPTLRGLNLAELQKNEFTCSGQSDSAFVQPCSLASGSCPPMCSCSNNIVDCRGKGLTAIPAHLPEAMTEIRLEQNGIKSVPPGAFTSYKKLRRIDLSNNQISEIAPDVFQGLRALNSLVLYGNKITDLPRGLFEGLSSLELLLLNANKIHCIRATAFQDLENLALLSLYDNKIQTLAKGTFSPLHSIQTLHLAQNPFVCDCNLKWLADYLRSNPIETSGARCASPRRLANKRIGQIKSKKFRCSAKEQYHIPGTEDTRLNNECNSKPVCPAKCRCEANVVDCSNLRLTKFPQHLPVSTTELRLNNNDISVLEATGVFKTLSQLKKINLSNNKISEIEDGVFEGAGSVVELHLTANHLDSVRGTMFRGMGGLRMLMLRNNRISCIHNGSFTGLTSVRLLSLYDNQLHTIMPGAFDTLPNLSTLNLLANPFNCDCRLAWLGAWLRSRRIVTGNPRCQSPSFLREIPLQDVAAPDFRCDDVLEESSCVARPQCPSECTCTETVVRCSNKHLQAMPKGLPRNVTELYLDGNQFSMVPRELSTFKHLQLVMPKKIHIAALTSMPVLVYLSGYKEPGIARCAGPMGMEGKLLLTTPETKFECLGPVETSVQAKCSPCVSGPCQNHGVCQSDPVELYTCVCAPGFTGKYCETPVDVCASNPCTNGGTCISDEQTRRFSCSCLVGFHGSFCEVDVDDCEDHGCENGATCVDGVGNYTCFCPPFYIGLLCEEEEDVCSPGRNPCQQHSTCSSTATGPRCVCAPGFVGGDCSVNYDECVDQDCQNGAVCVDQVDGYTCTCPQGYSGELCEVPPPPPSPCERARCQNSAPCVDRGGTALCQCLPGFEGVRCEKLVSVNFVNRDSYLQLSDLKNWPQANITLQVSTAEDNGILLYNGDNKPMAVELHEGHVRVSYDPGSQPGHTIYSAETVNDGRFHTVELVTFDRMVNLSVDGGAPTTLDSLGGVPTLSGEAPLYVGGKTHPTSADLFQPLNSSSFHGCIRNLYINHELQDFTQTTMKPGVVPGCQPCRELFCLHGVCQPDGAQGPLCHCQPDWGGSHYVAPATAANPCQGNKCVRGVCVVQDVQSYRCECEEGWRATLCNQQGELTAPAVPEGPAKPCSVLLCQHGHCQLTEGGATYCLCDTGYTGDTCDTVESACRGEAVRDFHRVPRGHANCQTTRPFSWVECRGGCQGGGAACCAPLRVRRRRYTFECDDGSSFTQDVEKAVECGCKECV</sequence>
<dbReference type="FunFam" id="2.10.25.10:FF:000062">
    <property type="entry name" value="Slit guidance ligand 2"/>
    <property type="match status" value="1"/>
</dbReference>
<comment type="subcellular location">
    <subcellularLocation>
        <location evidence="1">Secreted</location>
    </subcellularLocation>
</comment>
<keyword evidence="9 11" id="KW-1015">Disulfide bond</keyword>
<evidence type="ECO:0000313" key="16">
    <source>
        <dbReference type="Proteomes" id="UP000472277"/>
    </source>
</evidence>
<dbReference type="Pfam" id="PF01462">
    <property type="entry name" value="LRRNT"/>
    <property type="match status" value="2"/>
</dbReference>
<dbReference type="SUPFAM" id="SSF52058">
    <property type="entry name" value="L domain-like"/>
    <property type="match status" value="4"/>
</dbReference>
<dbReference type="CDD" id="cd00054">
    <property type="entry name" value="EGF_CA"/>
    <property type="match status" value="6"/>
</dbReference>
<dbReference type="InterPro" id="IPR000372">
    <property type="entry name" value="LRRNT"/>
</dbReference>